<proteinExistence type="predicted"/>
<evidence type="ECO:0000313" key="1">
    <source>
        <dbReference type="EMBL" id="CAB4142720.1"/>
    </source>
</evidence>
<name>A0A6J5MC39_9CAUD</name>
<sequence>MSTEGINMAPVEGAEWQGETRLLRIAPQEIEHVWDLVKVDLEACIALQQGEITLEQARLMVIQGNITLVVIAKPNSEILMTIAVTVEQAAQYSTLSVFAAAGERVKYCFEKHWNDLAMLAKSFGCKFIEVHATTEAHARLYTGLGFKKNYLNLRREV</sequence>
<protein>
    <submittedName>
        <fullName evidence="1">Uncharacterized protein</fullName>
    </submittedName>
</protein>
<accession>A0A6J5MC39</accession>
<gene>
    <name evidence="1" type="ORF">UFOVP435_15</name>
</gene>
<organism evidence="1">
    <name type="scientific">uncultured Caudovirales phage</name>
    <dbReference type="NCBI Taxonomy" id="2100421"/>
    <lineage>
        <taxon>Viruses</taxon>
        <taxon>Duplodnaviria</taxon>
        <taxon>Heunggongvirae</taxon>
        <taxon>Uroviricota</taxon>
        <taxon>Caudoviricetes</taxon>
        <taxon>Peduoviridae</taxon>
        <taxon>Maltschvirus</taxon>
        <taxon>Maltschvirus maltsch</taxon>
    </lineage>
</organism>
<dbReference type="EMBL" id="LR796416">
    <property type="protein sequence ID" value="CAB4142720.1"/>
    <property type="molecule type" value="Genomic_DNA"/>
</dbReference>
<reference evidence="1" key="1">
    <citation type="submission" date="2020-04" db="EMBL/GenBank/DDBJ databases">
        <authorList>
            <person name="Chiriac C."/>
            <person name="Salcher M."/>
            <person name="Ghai R."/>
            <person name="Kavagutti S V."/>
        </authorList>
    </citation>
    <scope>NUCLEOTIDE SEQUENCE</scope>
</reference>